<comment type="caution">
    <text evidence="7">The sequence shown here is derived from an EMBL/GenBank/DDBJ whole genome shotgun (WGS) entry which is preliminary data.</text>
</comment>
<dbReference type="Gene3D" id="3.90.550.10">
    <property type="entry name" value="Spore Coat Polysaccharide Biosynthesis Protein SpsA, Chain A"/>
    <property type="match status" value="1"/>
</dbReference>
<organism evidence="7">
    <name type="scientific">marine sediment metagenome</name>
    <dbReference type="NCBI Taxonomy" id="412755"/>
    <lineage>
        <taxon>unclassified sequences</taxon>
        <taxon>metagenomes</taxon>
        <taxon>ecological metagenomes</taxon>
    </lineage>
</organism>
<evidence type="ECO:0000256" key="2">
    <source>
        <dbReference type="ARBA" id="ARBA00012415"/>
    </source>
</evidence>
<evidence type="ECO:0000313" key="7">
    <source>
        <dbReference type="EMBL" id="GAG41882.1"/>
    </source>
</evidence>
<protein>
    <recommendedName>
        <fullName evidence="2">UTP--glucose-1-phosphate uridylyltransferase</fullName>
        <ecNumber evidence="2">2.7.7.9</ecNumber>
    </recommendedName>
</protein>
<dbReference type="EMBL" id="BARS01041233">
    <property type="protein sequence ID" value="GAG41882.1"/>
    <property type="molecule type" value="Genomic_DNA"/>
</dbReference>
<evidence type="ECO:0000259" key="6">
    <source>
        <dbReference type="Pfam" id="PF00483"/>
    </source>
</evidence>
<dbReference type="InterPro" id="IPR005835">
    <property type="entry name" value="NTP_transferase_dom"/>
</dbReference>
<dbReference type="Pfam" id="PF00483">
    <property type="entry name" value="NTP_transferase"/>
    <property type="match status" value="1"/>
</dbReference>
<name>X0Y3F1_9ZZZZ</name>
<feature type="domain" description="Nucleotidyl transferase" evidence="6">
    <location>
        <begin position="21"/>
        <end position="150"/>
    </location>
</feature>
<comment type="similarity">
    <text evidence="1">Belongs to the UDPGP type 2 family.</text>
</comment>
<sequence length="174" mass="19673">DECFAVALGDSVIRGGSHSNLLRRMMEIHENEKAGATVAFMDVDEEDVRKYGIAQPKGRAGSTFEVEKLIEKPQPSEAPSRLAIAARYVLDPVIFEAIRRTPAGRKGELEITDAMNTLRKMGRKVIGVKLHADEHRYDVGGFESYFKTFLDFALNDPEYGYMVRQYMLKKLKEV</sequence>
<keyword evidence="4" id="KW-0548">Nucleotidyltransferase</keyword>
<proteinExistence type="inferred from homology"/>
<evidence type="ECO:0000256" key="4">
    <source>
        <dbReference type="ARBA" id="ARBA00022695"/>
    </source>
</evidence>
<dbReference type="InterPro" id="IPR005771">
    <property type="entry name" value="GalU_uridylyltTrfase_bac/arc"/>
</dbReference>
<dbReference type="GO" id="GO:0003983">
    <property type="term" value="F:UTP:glucose-1-phosphate uridylyltransferase activity"/>
    <property type="evidence" value="ECO:0007669"/>
    <property type="project" value="UniProtKB-EC"/>
</dbReference>
<dbReference type="GO" id="GO:0006011">
    <property type="term" value="P:UDP-alpha-D-glucose metabolic process"/>
    <property type="evidence" value="ECO:0007669"/>
    <property type="project" value="InterPro"/>
</dbReference>
<dbReference type="EC" id="2.7.7.9" evidence="2"/>
<dbReference type="AlphaFoldDB" id="X0Y3F1"/>
<dbReference type="SUPFAM" id="SSF53448">
    <property type="entry name" value="Nucleotide-diphospho-sugar transferases"/>
    <property type="match status" value="1"/>
</dbReference>
<keyword evidence="3" id="KW-0808">Transferase</keyword>
<comment type="catalytic activity">
    <reaction evidence="5">
        <text>alpha-D-glucose 1-phosphate + UTP + H(+) = UDP-alpha-D-glucose + diphosphate</text>
        <dbReference type="Rhea" id="RHEA:19889"/>
        <dbReference type="ChEBI" id="CHEBI:15378"/>
        <dbReference type="ChEBI" id="CHEBI:33019"/>
        <dbReference type="ChEBI" id="CHEBI:46398"/>
        <dbReference type="ChEBI" id="CHEBI:58601"/>
        <dbReference type="ChEBI" id="CHEBI:58885"/>
        <dbReference type="EC" id="2.7.7.9"/>
    </reaction>
</comment>
<dbReference type="PANTHER" id="PTHR43197:SF1">
    <property type="entry name" value="UTP--GLUCOSE-1-PHOSPHATE URIDYLYLTRANSFERASE"/>
    <property type="match status" value="1"/>
</dbReference>
<evidence type="ECO:0000256" key="3">
    <source>
        <dbReference type="ARBA" id="ARBA00022679"/>
    </source>
</evidence>
<dbReference type="PANTHER" id="PTHR43197">
    <property type="entry name" value="UTP--GLUCOSE-1-PHOSPHATE URIDYLYLTRANSFERASE"/>
    <property type="match status" value="1"/>
</dbReference>
<gene>
    <name evidence="7" type="ORF">S01H1_62739</name>
</gene>
<evidence type="ECO:0000256" key="5">
    <source>
        <dbReference type="ARBA" id="ARBA00048128"/>
    </source>
</evidence>
<dbReference type="InterPro" id="IPR029044">
    <property type="entry name" value="Nucleotide-diphossugar_trans"/>
</dbReference>
<accession>X0Y3F1</accession>
<evidence type="ECO:0000256" key="1">
    <source>
        <dbReference type="ARBA" id="ARBA00006890"/>
    </source>
</evidence>
<feature type="non-terminal residue" evidence="7">
    <location>
        <position position="1"/>
    </location>
</feature>
<reference evidence="7" key="1">
    <citation type="journal article" date="2014" name="Front. Microbiol.">
        <title>High frequency of phylogenetically diverse reductive dehalogenase-homologous genes in deep subseafloor sedimentary metagenomes.</title>
        <authorList>
            <person name="Kawai M."/>
            <person name="Futagami T."/>
            <person name="Toyoda A."/>
            <person name="Takaki Y."/>
            <person name="Nishi S."/>
            <person name="Hori S."/>
            <person name="Arai W."/>
            <person name="Tsubouchi T."/>
            <person name="Morono Y."/>
            <person name="Uchiyama I."/>
            <person name="Ito T."/>
            <person name="Fujiyama A."/>
            <person name="Inagaki F."/>
            <person name="Takami H."/>
        </authorList>
    </citation>
    <scope>NUCLEOTIDE SEQUENCE</scope>
    <source>
        <strain evidence="7">Expedition CK06-06</strain>
    </source>
</reference>